<gene>
    <name evidence="8" type="primary">rfbD</name>
    <name evidence="8" type="ORF">GCM10008027_26240</name>
</gene>
<keyword evidence="6" id="KW-0521">NADP</keyword>
<comment type="pathway">
    <text evidence="1 6">Carbohydrate biosynthesis; dTDP-L-rhamnose biosynthesis.</text>
</comment>
<dbReference type="InterPro" id="IPR036291">
    <property type="entry name" value="NAD(P)-bd_dom_sf"/>
</dbReference>
<evidence type="ECO:0000256" key="4">
    <source>
        <dbReference type="ARBA" id="ARBA00017099"/>
    </source>
</evidence>
<evidence type="ECO:0000313" key="8">
    <source>
        <dbReference type="EMBL" id="GGF00116.1"/>
    </source>
</evidence>
<evidence type="ECO:0000259" key="7">
    <source>
        <dbReference type="Pfam" id="PF04321"/>
    </source>
</evidence>
<dbReference type="Gene3D" id="3.90.25.10">
    <property type="entry name" value="UDP-galactose 4-epimerase, domain 1"/>
    <property type="match status" value="1"/>
</dbReference>
<dbReference type="NCBIfam" id="TIGR01214">
    <property type="entry name" value="rmlD"/>
    <property type="match status" value="1"/>
</dbReference>
<evidence type="ECO:0000256" key="2">
    <source>
        <dbReference type="ARBA" id="ARBA00010944"/>
    </source>
</evidence>
<accession>A0ABQ1TQM9</accession>
<dbReference type="RefSeq" id="WP_188729473.1">
    <property type="nucleotide sequence ID" value="NZ_BMIT01000009.1"/>
</dbReference>
<dbReference type="EC" id="1.1.1.133" evidence="3 6"/>
<dbReference type="InterPro" id="IPR029903">
    <property type="entry name" value="RmlD-like-bd"/>
</dbReference>
<feature type="domain" description="RmlD-like substrate binding" evidence="7">
    <location>
        <begin position="1"/>
        <end position="287"/>
    </location>
</feature>
<dbReference type="PANTHER" id="PTHR10491">
    <property type="entry name" value="DTDP-4-DEHYDRORHAMNOSE REDUCTASE"/>
    <property type="match status" value="1"/>
</dbReference>
<proteinExistence type="inferred from homology"/>
<evidence type="ECO:0000313" key="9">
    <source>
        <dbReference type="Proteomes" id="UP000638462"/>
    </source>
</evidence>
<organism evidence="8 9">
    <name type="scientific">Pseudoalteromonas gelatinilytica</name>
    <dbReference type="NCBI Taxonomy" id="1703256"/>
    <lineage>
        <taxon>Bacteria</taxon>
        <taxon>Pseudomonadati</taxon>
        <taxon>Pseudomonadota</taxon>
        <taxon>Gammaproteobacteria</taxon>
        <taxon>Alteromonadales</taxon>
        <taxon>Pseudoalteromonadaceae</taxon>
        <taxon>Pseudoalteromonas</taxon>
    </lineage>
</organism>
<keyword evidence="6" id="KW-0560">Oxidoreductase</keyword>
<comment type="function">
    <text evidence="6">Catalyzes the reduction of dTDP-6-deoxy-L-lyxo-4-hexulose to yield dTDP-L-rhamnose.</text>
</comment>
<comment type="catalytic activity">
    <reaction evidence="5 6">
        <text>dTDP-beta-L-rhamnose + NADP(+) = dTDP-4-dehydro-beta-L-rhamnose + NADPH + H(+)</text>
        <dbReference type="Rhea" id="RHEA:21796"/>
        <dbReference type="ChEBI" id="CHEBI:15378"/>
        <dbReference type="ChEBI" id="CHEBI:57510"/>
        <dbReference type="ChEBI" id="CHEBI:57783"/>
        <dbReference type="ChEBI" id="CHEBI:58349"/>
        <dbReference type="ChEBI" id="CHEBI:62830"/>
        <dbReference type="EC" id="1.1.1.133"/>
    </reaction>
</comment>
<name>A0ABQ1TQM9_9GAMM</name>
<sequence>MKILITGKNGQVGQSLYLALQAFPNVDVLACGREELDITNSLAVQEVVSRYKPDVIINAAAYTAVDKAESEQSLAFDINATGPKNLAMAANDIGSSIIHISTDYVFAGDHVDDYKEVDATSPKSVYGQSKLAGEVAVAEMCERHVIIRTSWVFSEFGNNFVKTMLRLAKSNSSLNIVGDQFGGPTYAGDIASAILQIAFSLYNGNQAYGIYHFSGYPTVNWADFAQTIFQQAYTKGLIESAVVVNSIPTEQYPTPASRPKNSRLNCDKIYSEFNVSASNWLAALKNINQYQKDNEQ</sequence>
<dbReference type="EMBL" id="BMIT01000009">
    <property type="protein sequence ID" value="GGF00116.1"/>
    <property type="molecule type" value="Genomic_DNA"/>
</dbReference>
<reference evidence="9" key="1">
    <citation type="journal article" date="2019" name="Int. J. Syst. Evol. Microbiol.">
        <title>The Global Catalogue of Microorganisms (GCM) 10K type strain sequencing project: providing services to taxonomists for standard genome sequencing and annotation.</title>
        <authorList>
            <consortium name="The Broad Institute Genomics Platform"/>
            <consortium name="The Broad Institute Genome Sequencing Center for Infectious Disease"/>
            <person name="Wu L."/>
            <person name="Ma J."/>
        </authorList>
    </citation>
    <scope>NUCLEOTIDE SEQUENCE [LARGE SCALE GENOMIC DNA]</scope>
    <source>
        <strain evidence="9">CGMCC 1.15394</strain>
    </source>
</reference>
<comment type="similarity">
    <text evidence="2 6">Belongs to the dTDP-4-dehydrorhamnose reductase family.</text>
</comment>
<dbReference type="PANTHER" id="PTHR10491:SF4">
    <property type="entry name" value="METHIONINE ADENOSYLTRANSFERASE 2 SUBUNIT BETA"/>
    <property type="match status" value="1"/>
</dbReference>
<evidence type="ECO:0000256" key="6">
    <source>
        <dbReference type="RuleBase" id="RU364082"/>
    </source>
</evidence>
<comment type="caution">
    <text evidence="8">The sequence shown here is derived from an EMBL/GenBank/DDBJ whole genome shotgun (WGS) entry which is preliminary data.</text>
</comment>
<dbReference type="SUPFAM" id="SSF51735">
    <property type="entry name" value="NAD(P)-binding Rossmann-fold domains"/>
    <property type="match status" value="1"/>
</dbReference>
<comment type="cofactor">
    <cofactor evidence="6">
        <name>Mg(2+)</name>
        <dbReference type="ChEBI" id="CHEBI:18420"/>
    </cofactor>
    <text evidence="6">Binds 1 Mg(2+) ion per monomer.</text>
</comment>
<dbReference type="Pfam" id="PF04321">
    <property type="entry name" value="RmlD_sub_bind"/>
    <property type="match status" value="1"/>
</dbReference>
<dbReference type="Gene3D" id="3.40.50.720">
    <property type="entry name" value="NAD(P)-binding Rossmann-like Domain"/>
    <property type="match status" value="1"/>
</dbReference>
<protein>
    <recommendedName>
        <fullName evidence="4 6">dTDP-4-dehydrorhamnose reductase</fullName>
        <ecNumber evidence="3 6">1.1.1.133</ecNumber>
    </recommendedName>
</protein>
<dbReference type="Proteomes" id="UP000638462">
    <property type="component" value="Unassembled WGS sequence"/>
</dbReference>
<evidence type="ECO:0000256" key="3">
    <source>
        <dbReference type="ARBA" id="ARBA00012929"/>
    </source>
</evidence>
<keyword evidence="9" id="KW-1185">Reference proteome</keyword>
<dbReference type="CDD" id="cd05254">
    <property type="entry name" value="dTDP_HR_like_SDR_e"/>
    <property type="match status" value="1"/>
</dbReference>
<evidence type="ECO:0000256" key="5">
    <source>
        <dbReference type="ARBA" id="ARBA00048200"/>
    </source>
</evidence>
<dbReference type="InterPro" id="IPR005913">
    <property type="entry name" value="dTDP_dehydrorham_reduct"/>
</dbReference>
<evidence type="ECO:0000256" key="1">
    <source>
        <dbReference type="ARBA" id="ARBA00004781"/>
    </source>
</evidence>